<keyword evidence="4 5" id="KW-0720">Serine protease</keyword>
<feature type="transmembrane region" description="Helical" evidence="6">
    <location>
        <begin position="7"/>
        <end position="25"/>
    </location>
</feature>
<dbReference type="InterPro" id="IPR000209">
    <property type="entry name" value="Peptidase_S8/S53_dom"/>
</dbReference>
<dbReference type="SUPFAM" id="SSF52743">
    <property type="entry name" value="Subtilisin-like"/>
    <property type="match status" value="1"/>
</dbReference>
<dbReference type="PROSITE" id="PS51892">
    <property type="entry name" value="SUBTILASE"/>
    <property type="match status" value="1"/>
</dbReference>
<evidence type="ECO:0000259" key="7">
    <source>
        <dbReference type="Pfam" id="PF00082"/>
    </source>
</evidence>
<organism evidence="8 9">
    <name type="scientific">Lactococcus lactis</name>
    <dbReference type="NCBI Taxonomy" id="1358"/>
    <lineage>
        <taxon>Bacteria</taxon>
        <taxon>Bacillati</taxon>
        <taxon>Bacillota</taxon>
        <taxon>Bacilli</taxon>
        <taxon>Lactobacillales</taxon>
        <taxon>Streptococcaceae</taxon>
        <taxon>Lactococcus</taxon>
    </lineage>
</organism>
<dbReference type="Gene3D" id="3.40.50.200">
    <property type="entry name" value="Peptidase S8/S53 domain"/>
    <property type="match status" value="1"/>
</dbReference>
<name>A0AAP5P9W6_9LACT</name>
<reference evidence="8" key="1">
    <citation type="submission" date="2023-03" db="EMBL/GenBank/DDBJ databases">
        <authorList>
            <person name="Shen W."/>
            <person name="Cai J."/>
        </authorList>
    </citation>
    <scope>NUCLEOTIDE SEQUENCE</scope>
    <source>
        <strain evidence="8">Y37</strain>
    </source>
</reference>
<keyword evidence="6" id="KW-0812">Transmembrane</keyword>
<comment type="caution">
    <text evidence="8">The sequence shown here is derived from an EMBL/GenBank/DDBJ whole genome shotgun (WGS) entry which is preliminary data.</text>
</comment>
<dbReference type="Proteomes" id="UP001250218">
    <property type="component" value="Unassembled WGS sequence"/>
</dbReference>
<dbReference type="InterPro" id="IPR015500">
    <property type="entry name" value="Peptidase_S8_subtilisin-rel"/>
</dbReference>
<keyword evidence="6" id="KW-0472">Membrane</keyword>
<dbReference type="InterPro" id="IPR036852">
    <property type="entry name" value="Peptidase_S8/S53_dom_sf"/>
</dbReference>
<proteinExistence type="inferred from homology"/>
<keyword evidence="6" id="KW-1133">Transmembrane helix</keyword>
<dbReference type="PROSITE" id="PS00136">
    <property type="entry name" value="SUBTILASE_ASP"/>
    <property type="match status" value="1"/>
</dbReference>
<dbReference type="RefSeq" id="WP_052772641.1">
    <property type="nucleotide sequence ID" value="NZ_JADPDJ010000001.1"/>
</dbReference>
<evidence type="ECO:0000256" key="2">
    <source>
        <dbReference type="ARBA" id="ARBA00022670"/>
    </source>
</evidence>
<dbReference type="GO" id="GO:0004252">
    <property type="term" value="F:serine-type endopeptidase activity"/>
    <property type="evidence" value="ECO:0007669"/>
    <property type="project" value="UniProtKB-UniRule"/>
</dbReference>
<evidence type="ECO:0000256" key="4">
    <source>
        <dbReference type="ARBA" id="ARBA00022825"/>
    </source>
</evidence>
<keyword evidence="3 5" id="KW-0378">Hydrolase</keyword>
<dbReference type="PRINTS" id="PR00723">
    <property type="entry name" value="SUBTILISIN"/>
</dbReference>
<evidence type="ECO:0000256" key="1">
    <source>
        <dbReference type="ARBA" id="ARBA00011073"/>
    </source>
</evidence>
<evidence type="ECO:0000256" key="3">
    <source>
        <dbReference type="ARBA" id="ARBA00022801"/>
    </source>
</evidence>
<sequence length="297" mass="31970">MAKKSKFMFVISIFATIIFFLLVVVNQNEIDDKKEKNIEIFQSWQYEFIDYQKVHQLSKGTGQKIALIDSGISSNDKAIDSISLIGQNMIDENGHGSMMYSLIKGVPNKLIGISPGVSIISIKVMGADGAISSQLIAKAIEKAKNQGATVINLSIGSTKNNSDITRAINDSIKSGISVVAAAGDYDSDKMMFPANLSNVISVGAIDKNSQILSLVSGKNKAVINAPGSDVMVQGVANKIFQSSGTSQATALVSGYVSLLRERAVSSHKILTNQQLIQILKSINDKEESYYSALEKLK</sequence>
<gene>
    <name evidence="8" type="ORF">P7I04_12465</name>
</gene>
<feature type="active site" description="Charge relay system" evidence="5">
    <location>
        <position position="246"/>
    </location>
</feature>
<dbReference type="Pfam" id="PF00082">
    <property type="entry name" value="Peptidase_S8"/>
    <property type="match status" value="1"/>
</dbReference>
<accession>A0AAP5P9W6</accession>
<dbReference type="AlphaFoldDB" id="A0AAP5P9W6"/>
<feature type="active site" description="Charge relay system" evidence="5">
    <location>
        <position position="95"/>
    </location>
</feature>
<dbReference type="PANTHER" id="PTHR43806:SF11">
    <property type="entry name" value="CEREVISIN-RELATED"/>
    <property type="match status" value="1"/>
</dbReference>
<protein>
    <submittedName>
        <fullName evidence="8">S8 family serine peptidase</fullName>
    </submittedName>
</protein>
<keyword evidence="2 5" id="KW-0645">Protease</keyword>
<evidence type="ECO:0000313" key="9">
    <source>
        <dbReference type="Proteomes" id="UP001250218"/>
    </source>
</evidence>
<comment type="similarity">
    <text evidence="1 5">Belongs to the peptidase S8 family.</text>
</comment>
<dbReference type="InterPro" id="IPR023827">
    <property type="entry name" value="Peptidase_S8_Asp-AS"/>
</dbReference>
<evidence type="ECO:0000256" key="5">
    <source>
        <dbReference type="PROSITE-ProRule" id="PRU01240"/>
    </source>
</evidence>
<evidence type="ECO:0000256" key="6">
    <source>
        <dbReference type="SAM" id="Phobius"/>
    </source>
</evidence>
<evidence type="ECO:0000313" key="8">
    <source>
        <dbReference type="EMBL" id="MDT2946834.1"/>
    </source>
</evidence>
<dbReference type="InterPro" id="IPR050131">
    <property type="entry name" value="Peptidase_S8_subtilisin-like"/>
</dbReference>
<dbReference type="EMBL" id="JARQDL010000013">
    <property type="protein sequence ID" value="MDT2946834.1"/>
    <property type="molecule type" value="Genomic_DNA"/>
</dbReference>
<feature type="domain" description="Peptidase S8/S53" evidence="7">
    <location>
        <begin position="60"/>
        <end position="279"/>
    </location>
</feature>
<dbReference type="PANTHER" id="PTHR43806">
    <property type="entry name" value="PEPTIDASE S8"/>
    <property type="match status" value="1"/>
</dbReference>
<dbReference type="GO" id="GO:0006508">
    <property type="term" value="P:proteolysis"/>
    <property type="evidence" value="ECO:0007669"/>
    <property type="project" value="UniProtKB-KW"/>
</dbReference>
<feature type="active site" description="Charge relay system" evidence="5">
    <location>
        <position position="69"/>
    </location>
</feature>